<dbReference type="EMBL" id="JAINUF010000008">
    <property type="protein sequence ID" value="KAJ8351440.1"/>
    <property type="molecule type" value="Genomic_DNA"/>
</dbReference>
<keyword evidence="3" id="KW-1185">Reference proteome</keyword>
<dbReference type="AlphaFoldDB" id="A0A9Q1F5E6"/>
<evidence type="ECO:0000313" key="2">
    <source>
        <dbReference type="EMBL" id="KAJ8351440.1"/>
    </source>
</evidence>
<comment type="caution">
    <text evidence="2">The sequence shown here is derived from an EMBL/GenBank/DDBJ whole genome shotgun (WGS) entry which is preliminary data.</text>
</comment>
<gene>
    <name evidence="2" type="ORF">SKAU_G00229160</name>
</gene>
<proteinExistence type="predicted"/>
<evidence type="ECO:0000313" key="3">
    <source>
        <dbReference type="Proteomes" id="UP001152622"/>
    </source>
</evidence>
<protein>
    <submittedName>
        <fullName evidence="2">Uncharacterized protein</fullName>
    </submittedName>
</protein>
<dbReference type="Proteomes" id="UP001152622">
    <property type="component" value="Chromosome 8"/>
</dbReference>
<dbReference type="OrthoDB" id="9946564at2759"/>
<feature type="region of interest" description="Disordered" evidence="1">
    <location>
        <begin position="179"/>
        <end position="203"/>
    </location>
</feature>
<organism evidence="2 3">
    <name type="scientific">Synaphobranchus kaupii</name>
    <name type="common">Kaup's arrowtooth eel</name>
    <dbReference type="NCBI Taxonomy" id="118154"/>
    <lineage>
        <taxon>Eukaryota</taxon>
        <taxon>Metazoa</taxon>
        <taxon>Chordata</taxon>
        <taxon>Craniata</taxon>
        <taxon>Vertebrata</taxon>
        <taxon>Euteleostomi</taxon>
        <taxon>Actinopterygii</taxon>
        <taxon>Neopterygii</taxon>
        <taxon>Teleostei</taxon>
        <taxon>Anguilliformes</taxon>
        <taxon>Synaphobranchidae</taxon>
        <taxon>Synaphobranchus</taxon>
    </lineage>
</organism>
<evidence type="ECO:0000256" key="1">
    <source>
        <dbReference type="SAM" id="MobiDB-lite"/>
    </source>
</evidence>
<accession>A0A9Q1F5E6</accession>
<name>A0A9Q1F5E6_SYNKA</name>
<sequence>MEKGDGANIKAGLEHLTPAEQTKATLQLVLQAAAKTDEVLKAKLKKEEEARKKKEEGVDGSPGWFRLYVSSLQAPPESCRQAARAAAGPVITCPSPGRSRRGRAGSRQPAFLSGAFIDPDREVMSSERLPSLAAAILSGGSISVKSHVLRFLFLNKAECRPPLRFNVLKCSGVISPGQRSGGAALHHRDPQRCSSPRQRPFHTVLSPAFGGEGV</sequence>
<reference evidence="2" key="1">
    <citation type="journal article" date="2023" name="Science">
        <title>Genome structures resolve the early diversification of teleost fishes.</title>
        <authorList>
            <person name="Parey E."/>
            <person name="Louis A."/>
            <person name="Montfort J."/>
            <person name="Bouchez O."/>
            <person name="Roques C."/>
            <person name="Iampietro C."/>
            <person name="Lluch J."/>
            <person name="Castinel A."/>
            <person name="Donnadieu C."/>
            <person name="Desvignes T."/>
            <person name="Floi Bucao C."/>
            <person name="Jouanno E."/>
            <person name="Wen M."/>
            <person name="Mejri S."/>
            <person name="Dirks R."/>
            <person name="Jansen H."/>
            <person name="Henkel C."/>
            <person name="Chen W.J."/>
            <person name="Zahm M."/>
            <person name="Cabau C."/>
            <person name="Klopp C."/>
            <person name="Thompson A.W."/>
            <person name="Robinson-Rechavi M."/>
            <person name="Braasch I."/>
            <person name="Lecointre G."/>
            <person name="Bobe J."/>
            <person name="Postlethwait J.H."/>
            <person name="Berthelot C."/>
            <person name="Roest Crollius H."/>
            <person name="Guiguen Y."/>
        </authorList>
    </citation>
    <scope>NUCLEOTIDE SEQUENCE</scope>
    <source>
        <strain evidence="2">WJC10195</strain>
    </source>
</reference>